<protein>
    <recommendedName>
        <fullName evidence="2">Integrase, catalytic region, zinc finger, CCHC-type, peptidase aspartic, catalytic</fullName>
    </recommendedName>
</protein>
<feature type="non-terminal residue" evidence="1">
    <location>
        <position position="1"/>
    </location>
</feature>
<sequence>LESIENGSLVYPTIEENGQIRNKRYIELTEQEQLQDDYDVQATNIVLQGLPLDVYSLVNHCQSAKDIWESQVTHARY</sequence>
<comment type="caution">
    <text evidence="1">The sequence shown here is derived from an EMBL/GenBank/DDBJ whole genome shotgun (WGS) entry which is preliminary data.</text>
</comment>
<reference evidence="1" key="1">
    <citation type="journal article" date="2019" name="Sci. Rep.">
        <title>Draft genome of Tanacetum cinerariifolium, the natural source of mosquito coil.</title>
        <authorList>
            <person name="Yamashiro T."/>
            <person name="Shiraishi A."/>
            <person name="Satake H."/>
            <person name="Nakayama K."/>
        </authorList>
    </citation>
    <scope>NUCLEOTIDE SEQUENCE</scope>
</reference>
<name>A0A699UG69_TANCI</name>
<evidence type="ECO:0008006" key="2">
    <source>
        <dbReference type="Google" id="ProtNLM"/>
    </source>
</evidence>
<proteinExistence type="predicted"/>
<accession>A0A699UG69</accession>
<dbReference type="EMBL" id="BKCJ011330493">
    <property type="protein sequence ID" value="GFD21530.1"/>
    <property type="molecule type" value="Genomic_DNA"/>
</dbReference>
<organism evidence="1">
    <name type="scientific">Tanacetum cinerariifolium</name>
    <name type="common">Dalmatian daisy</name>
    <name type="synonym">Chrysanthemum cinerariifolium</name>
    <dbReference type="NCBI Taxonomy" id="118510"/>
    <lineage>
        <taxon>Eukaryota</taxon>
        <taxon>Viridiplantae</taxon>
        <taxon>Streptophyta</taxon>
        <taxon>Embryophyta</taxon>
        <taxon>Tracheophyta</taxon>
        <taxon>Spermatophyta</taxon>
        <taxon>Magnoliopsida</taxon>
        <taxon>eudicotyledons</taxon>
        <taxon>Gunneridae</taxon>
        <taxon>Pentapetalae</taxon>
        <taxon>asterids</taxon>
        <taxon>campanulids</taxon>
        <taxon>Asterales</taxon>
        <taxon>Asteraceae</taxon>
        <taxon>Asteroideae</taxon>
        <taxon>Anthemideae</taxon>
        <taxon>Anthemidinae</taxon>
        <taxon>Tanacetum</taxon>
    </lineage>
</organism>
<dbReference type="AlphaFoldDB" id="A0A699UG69"/>
<evidence type="ECO:0000313" key="1">
    <source>
        <dbReference type="EMBL" id="GFD21530.1"/>
    </source>
</evidence>
<gene>
    <name evidence="1" type="ORF">Tci_893499</name>
</gene>